<dbReference type="PANTHER" id="PTHR42852:SF6">
    <property type="entry name" value="THIOL:DISULFIDE INTERCHANGE PROTEIN DSBE"/>
    <property type="match status" value="1"/>
</dbReference>
<dbReference type="SUPFAM" id="SSF52833">
    <property type="entry name" value="Thioredoxin-like"/>
    <property type="match status" value="1"/>
</dbReference>
<dbReference type="CDD" id="cd02966">
    <property type="entry name" value="TlpA_like_family"/>
    <property type="match status" value="1"/>
</dbReference>
<dbReference type="RefSeq" id="WP_033530501.1">
    <property type="nucleotide sequence ID" value="NZ_JAVRFJ010000053.1"/>
</dbReference>
<keyword evidence="2" id="KW-0201">Cytochrome c-type biogenesis</keyword>
<keyword evidence="5" id="KW-0676">Redox-active center</keyword>
<evidence type="ECO:0000256" key="2">
    <source>
        <dbReference type="ARBA" id="ARBA00022748"/>
    </source>
</evidence>
<reference evidence="9" key="1">
    <citation type="submission" date="2024-05" db="EMBL/GenBank/DDBJ databases">
        <title>30 novel species of actinomycetes from the DSMZ collection.</title>
        <authorList>
            <person name="Nouioui I."/>
        </authorList>
    </citation>
    <scope>NUCLEOTIDE SEQUENCE</scope>
    <source>
        <strain evidence="9">DSM 3412</strain>
    </source>
</reference>
<evidence type="ECO:0000313" key="10">
    <source>
        <dbReference type="Proteomes" id="UP001180737"/>
    </source>
</evidence>
<feature type="chain" id="PRO_5045567524" evidence="7">
    <location>
        <begin position="23"/>
        <end position="207"/>
    </location>
</feature>
<keyword evidence="10" id="KW-1185">Reference proteome</keyword>
<evidence type="ECO:0000256" key="4">
    <source>
        <dbReference type="ARBA" id="ARBA00023157"/>
    </source>
</evidence>
<evidence type="ECO:0000256" key="7">
    <source>
        <dbReference type="SAM" id="SignalP"/>
    </source>
</evidence>
<feature type="domain" description="Thioredoxin" evidence="8">
    <location>
        <begin position="63"/>
        <end position="206"/>
    </location>
</feature>
<evidence type="ECO:0000259" key="8">
    <source>
        <dbReference type="PROSITE" id="PS51352"/>
    </source>
</evidence>
<accession>A0ABU2ZD93</accession>
<dbReference type="InterPro" id="IPR013766">
    <property type="entry name" value="Thioredoxin_domain"/>
</dbReference>
<dbReference type="Proteomes" id="UP001180737">
    <property type="component" value="Unassembled WGS sequence"/>
</dbReference>
<sequence length="207" mass="21836">MKTNPRAALCVVLAGLAMTGCATPKPLPTDVEQAEQAERAGRSGPSGEARLADGGGLFKSIPVGERPPAPDFAGSTVDGGSVRLSDYRGQVVVVNAWASTCGPCRVESPDLDRTQRKLKARDVRVLGVSTDASRPNALAFERDLDLSYPSLHDPGGKQFLKLPNGLVNPAILPFTLFVDRAGRIAGAVQSTVSEEDVRSVVTPMLEE</sequence>
<organism evidence="9 10">
    <name type="scientific">Streptomyces gottesmaniae</name>
    <dbReference type="NCBI Taxonomy" id="3075518"/>
    <lineage>
        <taxon>Bacteria</taxon>
        <taxon>Bacillati</taxon>
        <taxon>Actinomycetota</taxon>
        <taxon>Actinomycetes</taxon>
        <taxon>Kitasatosporales</taxon>
        <taxon>Streptomycetaceae</taxon>
        <taxon>Streptomyces</taxon>
    </lineage>
</organism>
<dbReference type="Pfam" id="PF00578">
    <property type="entry name" value="AhpC-TSA"/>
    <property type="match status" value="1"/>
</dbReference>
<dbReference type="PROSITE" id="PS51352">
    <property type="entry name" value="THIOREDOXIN_2"/>
    <property type="match status" value="1"/>
</dbReference>
<evidence type="ECO:0000256" key="1">
    <source>
        <dbReference type="ARBA" id="ARBA00004196"/>
    </source>
</evidence>
<keyword evidence="7" id="KW-0732">Signal</keyword>
<comment type="caution">
    <text evidence="9">The sequence shown here is derived from an EMBL/GenBank/DDBJ whole genome shotgun (WGS) entry which is preliminary data.</text>
</comment>
<feature type="region of interest" description="Disordered" evidence="6">
    <location>
        <begin position="27"/>
        <end position="69"/>
    </location>
</feature>
<evidence type="ECO:0000256" key="5">
    <source>
        <dbReference type="ARBA" id="ARBA00023284"/>
    </source>
</evidence>
<evidence type="ECO:0000313" key="9">
    <source>
        <dbReference type="EMBL" id="MDT0573569.1"/>
    </source>
</evidence>
<name>A0ABU2ZD93_9ACTN</name>
<dbReference type="EMBL" id="JAVRFJ010000053">
    <property type="protein sequence ID" value="MDT0573569.1"/>
    <property type="molecule type" value="Genomic_DNA"/>
</dbReference>
<keyword evidence="4" id="KW-1015">Disulfide bond</keyword>
<comment type="subcellular location">
    <subcellularLocation>
        <location evidence="1">Cell envelope</location>
    </subcellularLocation>
</comment>
<dbReference type="InterPro" id="IPR036249">
    <property type="entry name" value="Thioredoxin-like_sf"/>
</dbReference>
<protein>
    <submittedName>
        <fullName evidence="9">TlpA disulfide reductase family protein</fullName>
    </submittedName>
</protein>
<feature type="signal peptide" evidence="7">
    <location>
        <begin position="1"/>
        <end position="22"/>
    </location>
</feature>
<keyword evidence="3" id="KW-0812">Transmembrane</keyword>
<proteinExistence type="predicted"/>
<dbReference type="InterPro" id="IPR050553">
    <property type="entry name" value="Thioredoxin_ResA/DsbE_sf"/>
</dbReference>
<dbReference type="PANTHER" id="PTHR42852">
    <property type="entry name" value="THIOL:DISULFIDE INTERCHANGE PROTEIN DSBE"/>
    <property type="match status" value="1"/>
</dbReference>
<gene>
    <name evidence="9" type="ORF">RM704_40065</name>
</gene>
<dbReference type="Gene3D" id="3.40.30.10">
    <property type="entry name" value="Glutaredoxin"/>
    <property type="match status" value="1"/>
</dbReference>
<dbReference type="InterPro" id="IPR000866">
    <property type="entry name" value="AhpC/TSA"/>
</dbReference>
<evidence type="ECO:0000256" key="6">
    <source>
        <dbReference type="SAM" id="MobiDB-lite"/>
    </source>
</evidence>
<dbReference type="PROSITE" id="PS51257">
    <property type="entry name" value="PROKAR_LIPOPROTEIN"/>
    <property type="match status" value="1"/>
</dbReference>
<evidence type="ECO:0000256" key="3">
    <source>
        <dbReference type="ARBA" id="ARBA00022968"/>
    </source>
</evidence>
<keyword evidence="3" id="KW-0735">Signal-anchor</keyword>